<gene>
    <name evidence="1" type="ORF">PEPS_45730</name>
</gene>
<reference evidence="1 2" key="1">
    <citation type="submission" date="2021-12" db="EMBL/GenBank/DDBJ databases">
        <title>Genome sequencing of bacteria with rrn-lacking chromosome and rrn-plasmid.</title>
        <authorList>
            <person name="Anda M."/>
            <person name="Iwasaki W."/>
        </authorList>
    </citation>
    <scope>NUCLEOTIDE SEQUENCE [LARGE SCALE GENOMIC DNA]</scope>
    <source>
        <strain evidence="1 2">NBRC 101262</strain>
        <plasmid evidence="1 2">pPP8</plasmid>
    </source>
</reference>
<geneLocation type="plasmid" evidence="1 2">
    <name>pPP8</name>
</geneLocation>
<evidence type="ECO:0000313" key="2">
    <source>
        <dbReference type="Proteomes" id="UP001354989"/>
    </source>
</evidence>
<protein>
    <submittedName>
        <fullName evidence="1">Uncharacterized protein</fullName>
    </submittedName>
</protein>
<proteinExistence type="predicted"/>
<keyword evidence="1" id="KW-0614">Plasmid</keyword>
<dbReference type="EMBL" id="AP025300">
    <property type="protein sequence ID" value="BDD02293.1"/>
    <property type="molecule type" value="Genomic_DNA"/>
</dbReference>
<accession>A0ABM7VMT0</accession>
<name>A0ABM7VMT0_9BACT</name>
<evidence type="ECO:0000313" key="1">
    <source>
        <dbReference type="EMBL" id="BDD02293.1"/>
    </source>
</evidence>
<sequence>MQIQEVKISAKKNGSDQANYEQKIWLYIARFQGLRQIVFT</sequence>
<organism evidence="1 2">
    <name type="scientific">Persicobacter psychrovividus</name>
    <dbReference type="NCBI Taxonomy" id="387638"/>
    <lineage>
        <taxon>Bacteria</taxon>
        <taxon>Pseudomonadati</taxon>
        <taxon>Bacteroidota</taxon>
        <taxon>Cytophagia</taxon>
        <taxon>Cytophagales</taxon>
        <taxon>Persicobacteraceae</taxon>
        <taxon>Persicobacter</taxon>
    </lineage>
</organism>
<keyword evidence="2" id="KW-1185">Reference proteome</keyword>
<dbReference type="Proteomes" id="UP001354989">
    <property type="component" value="Plasmid pPP8"/>
</dbReference>